<accession>A0A5H8NSF5</accession>
<comment type="caution">
    <text evidence="2">The sequence shown here is derived from an EMBL/GenBank/DDBJ whole genome shotgun (WGS) entry which is preliminary data.</text>
</comment>
<dbReference type="InterPro" id="IPR011990">
    <property type="entry name" value="TPR-like_helical_dom_sf"/>
</dbReference>
<dbReference type="SUPFAM" id="SSF48452">
    <property type="entry name" value="TPR-like"/>
    <property type="match status" value="1"/>
</dbReference>
<dbReference type="EMBL" id="AAHSMS010000057">
    <property type="protein sequence ID" value="EBZ8651326.1"/>
    <property type="molecule type" value="Genomic_DNA"/>
</dbReference>
<protein>
    <recommendedName>
        <fullName evidence="3">Tetratricopeptide repeat protein</fullName>
    </recommendedName>
</protein>
<proteinExistence type="predicted"/>
<dbReference type="Gene3D" id="1.25.40.10">
    <property type="entry name" value="Tetratricopeptide repeat domain"/>
    <property type="match status" value="2"/>
</dbReference>
<evidence type="ECO:0000313" key="2">
    <source>
        <dbReference type="EMBL" id="ECK9663990.1"/>
    </source>
</evidence>
<gene>
    <name evidence="1" type="ORF">EHB58_24730</name>
    <name evidence="2" type="ORF">FE762_22765</name>
</gene>
<name>A0A5H8NSF5_SALET</name>
<sequence length="708" mass="81401">MNSKAHTIKLALNLRSKRVLGEWTNHGYEKNNDSDELARNVFNSVRNIFSDISRDFMANLSELIRSGEIDNAFSFFKDSISLLQFLSKNDYVLIKSFSKLLSGEQLKEICIYIVALSSEFNLIDDLDEDVETCLRLKDDSMEELIEMSLYIEKSRILFERGSFNTSFIVLQDIIKKTKFNSILGFAFRNLARLSIHEKDFENYTLKAIDHFLISGLKHDAVSMIMLMLERIQGKDNHEALALINKAIELQSSDSSLDKDRTAALYQKKGSILIDLEKYEDAKEPVITACSLRRGLIGGEMELHASLIKLEFIYRDLKDDVAADKIKEEYMSLESHIDEPEFFIARDVAEYLREGDEVSRSNLSSMINEGSPVNIKFGYAMAKYLNEELTFTTKIELLDQALKYSREMKDYHMTSLIFQQMAEEYHKNEYVSIAIEKLYESLSSNKSNKIAFQNIITLLLQEKRLEEASCLLKQKIEEVGQFPNITYIYAKVRFELKDYKLAYKLFKQVRNGASSENIKHIDDYIMKCIENIDELVSEETVSEQIVNTDITLDDISKSLDDFCASVSSHSRMLYWNKCDDGYKWASKPETIAKHALIMFFSARFSSGTIELIQEPRAGAGFIDIYLVTNNGIKVVIELKMCGNGYSSNYALSGESQILHYLESRKINVGFLVVFDSRTRDFSKGIQYFKSIDNYSIFSKVVDVRSILEK</sequence>
<dbReference type="AlphaFoldDB" id="A0A5H8NSF5"/>
<organism evidence="2">
    <name type="scientific">Salmonella enterica subsp. enterica serovar Hull</name>
    <dbReference type="NCBI Taxonomy" id="1403564"/>
    <lineage>
        <taxon>Bacteria</taxon>
        <taxon>Pseudomonadati</taxon>
        <taxon>Pseudomonadota</taxon>
        <taxon>Gammaproteobacteria</taxon>
        <taxon>Enterobacterales</taxon>
        <taxon>Enterobacteriaceae</taxon>
        <taxon>Salmonella</taxon>
    </lineage>
</organism>
<dbReference type="EMBL" id="AAJEEO010000049">
    <property type="protein sequence ID" value="ECK9663990.1"/>
    <property type="molecule type" value="Genomic_DNA"/>
</dbReference>
<evidence type="ECO:0000313" key="1">
    <source>
        <dbReference type="EMBL" id="EBZ8651326.1"/>
    </source>
</evidence>
<reference evidence="2" key="1">
    <citation type="submission" date="2019-05" db="EMBL/GenBank/DDBJ databases">
        <authorList>
            <person name="Ashton P.M."/>
            <person name="Dallman T."/>
            <person name="Nair S."/>
            <person name="De Pinna E."/>
            <person name="Peters T."/>
            <person name="Grant K."/>
        </authorList>
    </citation>
    <scope>NUCLEOTIDE SEQUENCE</scope>
    <source>
        <strain evidence="1">638096</strain>
        <strain evidence="2">741676</strain>
    </source>
</reference>
<evidence type="ECO:0008006" key="3">
    <source>
        <dbReference type="Google" id="ProtNLM"/>
    </source>
</evidence>